<dbReference type="KEGG" id="pti:PHATRDRAFT_34815"/>
<dbReference type="Proteomes" id="UP000000759">
    <property type="component" value="Chromosome 6"/>
</dbReference>
<feature type="signal peptide" evidence="2">
    <location>
        <begin position="1"/>
        <end position="19"/>
    </location>
</feature>
<feature type="region of interest" description="Disordered" evidence="1">
    <location>
        <begin position="45"/>
        <end position="89"/>
    </location>
</feature>
<dbReference type="InParanoid" id="B7FWS1"/>
<reference evidence="4" key="2">
    <citation type="submission" date="2008-08" db="EMBL/GenBank/DDBJ databases">
        <authorList>
            <consortium name="Diatom Consortium"/>
            <person name="Grigoriev I."/>
            <person name="Grimwood J."/>
            <person name="Kuo A."/>
            <person name="Otillar R.P."/>
            <person name="Salamov A."/>
            <person name="Detter J.C."/>
            <person name="Lindquist E."/>
            <person name="Shapiro H."/>
            <person name="Lucas S."/>
            <person name="Glavina del Rio T."/>
            <person name="Pitluck S."/>
            <person name="Rokhsar D."/>
            <person name="Bowler C."/>
        </authorList>
    </citation>
    <scope>GENOME REANNOTATION</scope>
    <source>
        <strain evidence="4">CCAP 1055/1</strain>
    </source>
</reference>
<keyword evidence="4" id="KW-1185">Reference proteome</keyword>
<evidence type="ECO:0000313" key="3">
    <source>
        <dbReference type="EMBL" id="EEC49252.1"/>
    </source>
</evidence>
<sequence>MRYSSFLLVVAFHVTCTGAFVTPANAAKSTALPMGLFDDWRAGGSGKDSLDEEWEKQQEILAERRKPKAERDKYFEKVEQRRQQASAKQKDMWAWQTKSYSKGEDPIDEWKKRRADGTISDLENQYGDPKKIGGIPIPGASFGVGGEFGVGGKFDNGGRFDLRLPYADQGYVDDDADVMGKISAFFGGGTKKKVATVKPPEEPKTKKELAIEGAGLL</sequence>
<dbReference type="InterPro" id="IPR049226">
    <property type="entry name" value="DUF6823"/>
</dbReference>
<gene>
    <name evidence="3" type="ORF">PHATRDRAFT_34815</name>
</gene>
<feature type="compositionally biased region" description="Basic and acidic residues" evidence="1">
    <location>
        <begin position="199"/>
        <end position="210"/>
    </location>
</feature>
<dbReference type="EMBL" id="CM000609">
    <property type="protein sequence ID" value="EEC49252.1"/>
    <property type="molecule type" value="Genomic_DNA"/>
</dbReference>
<evidence type="ECO:0000256" key="2">
    <source>
        <dbReference type="SAM" id="SignalP"/>
    </source>
</evidence>
<dbReference type="OrthoDB" id="199317at2759"/>
<feature type="compositionally biased region" description="Basic and acidic residues" evidence="1">
    <location>
        <begin position="55"/>
        <end position="82"/>
    </location>
</feature>
<protein>
    <submittedName>
        <fullName evidence="3">Uncharacterized protein</fullName>
    </submittedName>
</protein>
<dbReference type="PaxDb" id="2850-Phatr34815"/>
<reference evidence="3 4" key="1">
    <citation type="journal article" date="2008" name="Nature">
        <title>The Phaeodactylum genome reveals the evolutionary history of diatom genomes.</title>
        <authorList>
            <person name="Bowler C."/>
            <person name="Allen A.E."/>
            <person name="Badger J.H."/>
            <person name="Grimwood J."/>
            <person name="Jabbari K."/>
            <person name="Kuo A."/>
            <person name="Maheswari U."/>
            <person name="Martens C."/>
            <person name="Maumus F."/>
            <person name="Otillar R.P."/>
            <person name="Rayko E."/>
            <person name="Salamov A."/>
            <person name="Vandepoele K."/>
            <person name="Beszteri B."/>
            <person name="Gruber A."/>
            <person name="Heijde M."/>
            <person name="Katinka M."/>
            <person name="Mock T."/>
            <person name="Valentin K."/>
            <person name="Verret F."/>
            <person name="Berges J.A."/>
            <person name="Brownlee C."/>
            <person name="Cadoret J.P."/>
            <person name="Chiovitti A."/>
            <person name="Choi C.J."/>
            <person name="Coesel S."/>
            <person name="De Martino A."/>
            <person name="Detter J.C."/>
            <person name="Durkin C."/>
            <person name="Falciatore A."/>
            <person name="Fournet J."/>
            <person name="Haruta M."/>
            <person name="Huysman M.J."/>
            <person name="Jenkins B.D."/>
            <person name="Jiroutova K."/>
            <person name="Jorgensen R.E."/>
            <person name="Joubert Y."/>
            <person name="Kaplan A."/>
            <person name="Kroger N."/>
            <person name="Kroth P.G."/>
            <person name="La Roche J."/>
            <person name="Lindquist E."/>
            <person name="Lommer M."/>
            <person name="Martin-Jezequel V."/>
            <person name="Lopez P.J."/>
            <person name="Lucas S."/>
            <person name="Mangogna M."/>
            <person name="McGinnis K."/>
            <person name="Medlin L.K."/>
            <person name="Montsant A."/>
            <person name="Oudot-Le Secq M.P."/>
            <person name="Napoli C."/>
            <person name="Obornik M."/>
            <person name="Parker M.S."/>
            <person name="Petit J.L."/>
            <person name="Porcel B.M."/>
            <person name="Poulsen N."/>
            <person name="Robison M."/>
            <person name="Rychlewski L."/>
            <person name="Rynearson T.A."/>
            <person name="Schmutz J."/>
            <person name="Shapiro H."/>
            <person name="Siaut M."/>
            <person name="Stanley M."/>
            <person name="Sussman M.R."/>
            <person name="Taylor A.R."/>
            <person name="Vardi A."/>
            <person name="von Dassow P."/>
            <person name="Vyverman W."/>
            <person name="Willis A."/>
            <person name="Wyrwicz L.S."/>
            <person name="Rokhsar D.S."/>
            <person name="Weissenbach J."/>
            <person name="Armbrust E.V."/>
            <person name="Green B.R."/>
            <person name="Van de Peer Y."/>
            <person name="Grigoriev I.V."/>
        </authorList>
    </citation>
    <scope>NUCLEOTIDE SEQUENCE [LARGE SCALE GENOMIC DNA]</scope>
    <source>
        <strain evidence="3 4">CCAP 1055/1</strain>
    </source>
</reference>
<name>B7FWS1_PHATC</name>
<dbReference type="HOGENOM" id="CLU_1301827_0_0_1"/>
<keyword evidence="2" id="KW-0732">Signal</keyword>
<evidence type="ECO:0000313" key="4">
    <source>
        <dbReference type="Proteomes" id="UP000000759"/>
    </source>
</evidence>
<dbReference type="AlphaFoldDB" id="B7FWS1"/>
<proteinExistence type="predicted"/>
<feature type="region of interest" description="Disordered" evidence="1">
    <location>
        <begin position="193"/>
        <end position="217"/>
    </location>
</feature>
<dbReference type="RefSeq" id="XP_002179429.1">
    <property type="nucleotide sequence ID" value="XM_002179393.1"/>
</dbReference>
<accession>B7FWS1</accession>
<organism evidence="3 4">
    <name type="scientific">Phaeodactylum tricornutum (strain CCAP 1055/1)</name>
    <dbReference type="NCBI Taxonomy" id="556484"/>
    <lineage>
        <taxon>Eukaryota</taxon>
        <taxon>Sar</taxon>
        <taxon>Stramenopiles</taxon>
        <taxon>Ochrophyta</taxon>
        <taxon>Bacillariophyta</taxon>
        <taxon>Bacillariophyceae</taxon>
        <taxon>Bacillariophycidae</taxon>
        <taxon>Naviculales</taxon>
        <taxon>Phaeodactylaceae</taxon>
        <taxon>Phaeodactylum</taxon>
    </lineage>
</organism>
<feature type="chain" id="PRO_5002852758" evidence="2">
    <location>
        <begin position="20"/>
        <end position="217"/>
    </location>
</feature>
<dbReference type="GeneID" id="7200358"/>
<dbReference type="eggNOG" id="ENOG502S4AJ">
    <property type="taxonomic scope" value="Eukaryota"/>
</dbReference>
<dbReference type="Pfam" id="PF20709">
    <property type="entry name" value="DUF6823"/>
    <property type="match status" value="1"/>
</dbReference>
<evidence type="ECO:0000256" key="1">
    <source>
        <dbReference type="SAM" id="MobiDB-lite"/>
    </source>
</evidence>